<dbReference type="AlphaFoldDB" id="A0A7D5GKZ6"/>
<dbReference type="InterPro" id="IPR011862">
    <property type="entry name" value="Phos-bd"/>
</dbReference>
<dbReference type="GO" id="GO:0042301">
    <property type="term" value="F:phosphate ion binding"/>
    <property type="evidence" value="ECO:0007669"/>
    <property type="project" value="InterPro"/>
</dbReference>
<dbReference type="Gene3D" id="3.40.190.10">
    <property type="entry name" value="Periplasmic binding protein-like II"/>
    <property type="match status" value="2"/>
</dbReference>
<dbReference type="RefSeq" id="WP_179169262.1">
    <property type="nucleotide sequence ID" value="NZ_CP058529.1"/>
</dbReference>
<dbReference type="PROSITE" id="PS51257">
    <property type="entry name" value="PROKAR_LIPOPROTEIN"/>
    <property type="match status" value="1"/>
</dbReference>
<evidence type="ECO:0000259" key="3">
    <source>
        <dbReference type="Pfam" id="PF12849"/>
    </source>
</evidence>
<dbReference type="PANTHER" id="PTHR30570:SF1">
    <property type="entry name" value="PHOSPHATE-BINDING PROTEIN PSTS"/>
    <property type="match status" value="1"/>
</dbReference>
<gene>
    <name evidence="4" type="ORF">HUG10_09040</name>
</gene>
<dbReference type="Proteomes" id="UP000509750">
    <property type="component" value="Chromosome"/>
</dbReference>
<reference evidence="4 5" key="1">
    <citation type="submission" date="2020-07" db="EMBL/GenBank/DDBJ databases">
        <title>Gai3-2, isolated from salt lake.</title>
        <authorList>
            <person name="Cui H."/>
            <person name="Shi X."/>
        </authorList>
    </citation>
    <scope>NUCLEOTIDE SEQUENCE [LARGE SCALE GENOMIC DNA]</scope>
    <source>
        <strain evidence="4 5">Gai3-2</strain>
    </source>
</reference>
<dbReference type="CDD" id="cd13654">
    <property type="entry name" value="PBP2_phosphate_like_2"/>
    <property type="match status" value="1"/>
</dbReference>
<dbReference type="InterPro" id="IPR006311">
    <property type="entry name" value="TAT_signal"/>
</dbReference>
<dbReference type="EMBL" id="CP058529">
    <property type="protein sequence ID" value="QLG27687.1"/>
    <property type="molecule type" value="Genomic_DNA"/>
</dbReference>
<dbReference type="PROSITE" id="PS51318">
    <property type="entry name" value="TAT"/>
    <property type="match status" value="1"/>
</dbReference>
<dbReference type="KEGG" id="halg:HUG10_09040"/>
<name>A0A7D5GKZ6_9EURY</name>
<dbReference type="PANTHER" id="PTHR30570">
    <property type="entry name" value="PERIPLASMIC PHOSPHATE BINDING COMPONENT OF PHOSPHATE ABC TRANSPORTER"/>
    <property type="match status" value="1"/>
</dbReference>
<dbReference type="Pfam" id="PF12849">
    <property type="entry name" value="PBP_like_2"/>
    <property type="match status" value="1"/>
</dbReference>
<dbReference type="InterPro" id="IPR050811">
    <property type="entry name" value="Phosphate_ABC_transporter"/>
</dbReference>
<evidence type="ECO:0000313" key="5">
    <source>
        <dbReference type="Proteomes" id="UP000509750"/>
    </source>
</evidence>
<proteinExistence type="predicted"/>
<protein>
    <submittedName>
        <fullName evidence="4">PstS family phosphate ABC transporter substrate-binding protein</fullName>
    </submittedName>
</protein>
<keyword evidence="2" id="KW-0732">Signal</keyword>
<organism evidence="4 5">
    <name type="scientific">Halorarum halophilum</name>
    <dbReference type="NCBI Taxonomy" id="2743090"/>
    <lineage>
        <taxon>Archaea</taxon>
        <taxon>Methanobacteriati</taxon>
        <taxon>Methanobacteriota</taxon>
        <taxon>Stenosarchaea group</taxon>
        <taxon>Halobacteria</taxon>
        <taxon>Halobacteriales</taxon>
        <taxon>Haloferacaceae</taxon>
        <taxon>Halorarum</taxon>
    </lineage>
</organism>
<evidence type="ECO:0000313" key="4">
    <source>
        <dbReference type="EMBL" id="QLG27687.1"/>
    </source>
</evidence>
<dbReference type="SUPFAM" id="SSF53850">
    <property type="entry name" value="Periplasmic binding protein-like II"/>
    <property type="match status" value="1"/>
</dbReference>
<keyword evidence="5" id="KW-1185">Reference proteome</keyword>
<sequence>MADKTGPDGLSRRRFIAAAGAAGTVGIAGCTGEDNPDNSFGPGGSGGAEGEGLVGNISLAGSSTVFPIASAVAEEFQRKHAGVDITVQSTGSGGGFANFFCKGRTDFNNASRSIAEEEKRNCSENGVEWHKINVATDALTVIVNNETDFVDHLTVEELRSIWKPDPVETWSEVRDGFPDETIERYGAAETSGTFDYFTEAVVGEEGAHTQAYQATEDDNQIVTGVSGSQYAIGYFGFAFYQGNTDRVKALGIDNGDGPVKPSLETAQSGEYAPLSRPLFTYAAQDSMTKKHIAEFARFYVRQSANRELIAESIGYVPNTDEQMREQLDQLNQFIQQA</sequence>
<dbReference type="GeneID" id="56028975"/>
<feature type="domain" description="PBP" evidence="3">
    <location>
        <begin position="48"/>
        <end position="300"/>
    </location>
</feature>
<evidence type="ECO:0000256" key="2">
    <source>
        <dbReference type="ARBA" id="ARBA00022729"/>
    </source>
</evidence>
<keyword evidence="1" id="KW-0813">Transport</keyword>
<dbReference type="OrthoDB" id="53390at2157"/>
<accession>A0A7D5GKZ6</accession>
<evidence type="ECO:0000256" key="1">
    <source>
        <dbReference type="ARBA" id="ARBA00022448"/>
    </source>
</evidence>
<dbReference type="InterPro" id="IPR024370">
    <property type="entry name" value="PBP_domain"/>
</dbReference>
<dbReference type="NCBIfam" id="TIGR02136">
    <property type="entry name" value="ptsS_2"/>
    <property type="match status" value="1"/>
</dbReference>